<organism evidence="9 10">
    <name type="scientific">Gryllus longicercus</name>
    <dbReference type="NCBI Taxonomy" id="2509291"/>
    <lineage>
        <taxon>Eukaryota</taxon>
        <taxon>Metazoa</taxon>
        <taxon>Ecdysozoa</taxon>
        <taxon>Arthropoda</taxon>
        <taxon>Hexapoda</taxon>
        <taxon>Insecta</taxon>
        <taxon>Pterygota</taxon>
        <taxon>Neoptera</taxon>
        <taxon>Polyneoptera</taxon>
        <taxon>Orthoptera</taxon>
        <taxon>Ensifera</taxon>
        <taxon>Gryllidea</taxon>
        <taxon>Grylloidea</taxon>
        <taxon>Gryllidae</taxon>
        <taxon>Gryllinae</taxon>
        <taxon>Gryllus</taxon>
    </lineage>
</organism>
<reference evidence="9 10" key="1">
    <citation type="submission" date="2024-03" db="EMBL/GenBank/DDBJ databases">
        <title>The genome assembly and annotation of the cricket Gryllus longicercus Weissman &amp; Gray.</title>
        <authorList>
            <person name="Szrajer S."/>
            <person name="Gray D."/>
            <person name="Ylla G."/>
        </authorList>
    </citation>
    <scope>NUCLEOTIDE SEQUENCE [LARGE SCALE GENOMIC DNA]</scope>
    <source>
        <strain evidence="9">DAG 2021-001</strain>
        <tissue evidence="9">Whole body minus gut</tissue>
    </source>
</reference>
<evidence type="ECO:0000259" key="8">
    <source>
        <dbReference type="PROSITE" id="PS51160"/>
    </source>
</evidence>
<evidence type="ECO:0000256" key="1">
    <source>
        <dbReference type="ARBA" id="ARBA00005614"/>
    </source>
</evidence>
<sequence>MASREIIHVEFEVYGKVQGVFFRKNTVDQASKLKLKGWCMNTPSGTVKGAMEGDAASIREMKHWLANVGSKMSRIDKAEFRNEKSISTFTFPNFSVRH</sequence>
<comment type="similarity">
    <text evidence="1 7">Belongs to the acylphosphatase family.</text>
</comment>
<evidence type="ECO:0000256" key="4">
    <source>
        <dbReference type="ARBA" id="ARBA00047645"/>
    </source>
</evidence>
<dbReference type="AlphaFoldDB" id="A0AAN9Z1V8"/>
<evidence type="ECO:0000256" key="7">
    <source>
        <dbReference type="RuleBase" id="RU004168"/>
    </source>
</evidence>
<dbReference type="PANTHER" id="PTHR10029:SF3">
    <property type="entry name" value="ACYLPHOSPHATASE-RELATED"/>
    <property type="match status" value="1"/>
</dbReference>
<dbReference type="Gene3D" id="3.30.70.100">
    <property type="match status" value="1"/>
</dbReference>
<keyword evidence="10" id="KW-1185">Reference proteome</keyword>
<keyword evidence="3 5" id="KW-0378">Hydrolase</keyword>
<evidence type="ECO:0000256" key="2">
    <source>
        <dbReference type="ARBA" id="ARBA00012150"/>
    </source>
</evidence>
<dbReference type="Pfam" id="PF00708">
    <property type="entry name" value="Acylphosphatase"/>
    <property type="match status" value="1"/>
</dbReference>
<dbReference type="EC" id="3.6.1.7" evidence="2 5"/>
<accession>A0AAN9Z1V8</accession>
<dbReference type="Proteomes" id="UP001378592">
    <property type="component" value="Unassembled WGS sequence"/>
</dbReference>
<comment type="catalytic activity">
    <reaction evidence="4 5 6">
        <text>an acyl phosphate + H2O = a carboxylate + phosphate + H(+)</text>
        <dbReference type="Rhea" id="RHEA:14965"/>
        <dbReference type="ChEBI" id="CHEBI:15377"/>
        <dbReference type="ChEBI" id="CHEBI:15378"/>
        <dbReference type="ChEBI" id="CHEBI:29067"/>
        <dbReference type="ChEBI" id="CHEBI:43474"/>
        <dbReference type="ChEBI" id="CHEBI:59918"/>
        <dbReference type="EC" id="3.6.1.7"/>
    </reaction>
</comment>
<gene>
    <name evidence="9" type="ORF">R5R35_005894</name>
</gene>
<dbReference type="PROSITE" id="PS00151">
    <property type="entry name" value="ACYLPHOSPHATASE_2"/>
    <property type="match status" value="1"/>
</dbReference>
<dbReference type="InterPro" id="IPR020456">
    <property type="entry name" value="Acylphosphatase"/>
</dbReference>
<feature type="active site" evidence="5">
    <location>
        <position position="23"/>
    </location>
</feature>
<dbReference type="InterPro" id="IPR036046">
    <property type="entry name" value="Acylphosphatase-like_dom_sf"/>
</dbReference>
<dbReference type="PROSITE" id="PS51160">
    <property type="entry name" value="ACYLPHOSPHATASE_3"/>
    <property type="match status" value="1"/>
</dbReference>
<dbReference type="SUPFAM" id="SSF54975">
    <property type="entry name" value="Acylphosphatase/BLUF domain-like"/>
    <property type="match status" value="1"/>
</dbReference>
<evidence type="ECO:0000256" key="6">
    <source>
        <dbReference type="RuleBase" id="RU000553"/>
    </source>
</evidence>
<dbReference type="GO" id="GO:0003998">
    <property type="term" value="F:acylphosphatase activity"/>
    <property type="evidence" value="ECO:0007669"/>
    <property type="project" value="UniProtKB-EC"/>
</dbReference>
<comment type="caution">
    <text evidence="9">The sequence shown here is derived from an EMBL/GenBank/DDBJ whole genome shotgun (WGS) entry which is preliminary data.</text>
</comment>
<dbReference type="FunFam" id="3.30.70.100:FF:000011">
    <property type="entry name" value="Acylphosphatase"/>
    <property type="match status" value="1"/>
</dbReference>
<name>A0AAN9Z1V8_9ORTH</name>
<evidence type="ECO:0000313" key="9">
    <source>
        <dbReference type="EMBL" id="KAK7794921.1"/>
    </source>
</evidence>
<protein>
    <recommendedName>
        <fullName evidence="2 5">Acylphosphatase</fullName>
        <ecNumber evidence="2 5">3.6.1.7</ecNumber>
    </recommendedName>
</protein>
<evidence type="ECO:0000313" key="10">
    <source>
        <dbReference type="Proteomes" id="UP001378592"/>
    </source>
</evidence>
<dbReference type="InterPro" id="IPR017968">
    <property type="entry name" value="Acylphosphatase_CS"/>
</dbReference>
<dbReference type="PROSITE" id="PS00150">
    <property type="entry name" value="ACYLPHOSPHATASE_1"/>
    <property type="match status" value="1"/>
</dbReference>
<dbReference type="EMBL" id="JAZDUA010000310">
    <property type="protein sequence ID" value="KAK7794921.1"/>
    <property type="molecule type" value="Genomic_DNA"/>
</dbReference>
<feature type="domain" description="Acylphosphatase-like" evidence="8">
    <location>
        <begin position="8"/>
        <end position="98"/>
    </location>
</feature>
<dbReference type="PRINTS" id="PR00112">
    <property type="entry name" value="ACYLPHPHTASE"/>
</dbReference>
<evidence type="ECO:0000256" key="5">
    <source>
        <dbReference type="PROSITE-ProRule" id="PRU00520"/>
    </source>
</evidence>
<dbReference type="PANTHER" id="PTHR10029">
    <property type="entry name" value="ACYLPHOSPHATASE"/>
    <property type="match status" value="1"/>
</dbReference>
<feature type="active site" evidence="5">
    <location>
        <position position="41"/>
    </location>
</feature>
<proteinExistence type="inferred from homology"/>
<evidence type="ECO:0000256" key="3">
    <source>
        <dbReference type="ARBA" id="ARBA00022801"/>
    </source>
</evidence>
<dbReference type="InterPro" id="IPR001792">
    <property type="entry name" value="Acylphosphatase-like_dom"/>
</dbReference>